<protein>
    <submittedName>
        <fullName evidence="1">Uncharacterized protein</fullName>
    </submittedName>
</protein>
<evidence type="ECO:0000313" key="2">
    <source>
        <dbReference type="Proteomes" id="UP001066276"/>
    </source>
</evidence>
<dbReference type="AlphaFoldDB" id="A0AAV7Q734"/>
<sequence length="91" mass="9896">MISLINVETKLVAKALANRLVKAIYAAELQICTAELQICAAELTYPKRHWGRVREILSPDTCCAVLQDLFGAIGMQLAKGALPPGFTWVPA</sequence>
<gene>
    <name evidence="1" type="ORF">NDU88_002581</name>
</gene>
<accession>A0AAV7Q734</accession>
<name>A0AAV7Q734_PLEWA</name>
<comment type="caution">
    <text evidence="1">The sequence shown here is derived from an EMBL/GenBank/DDBJ whole genome shotgun (WGS) entry which is preliminary data.</text>
</comment>
<dbReference type="Proteomes" id="UP001066276">
    <property type="component" value="Chromosome 6"/>
</dbReference>
<organism evidence="1 2">
    <name type="scientific">Pleurodeles waltl</name>
    <name type="common">Iberian ribbed newt</name>
    <dbReference type="NCBI Taxonomy" id="8319"/>
    <lineage>
        <taxon>Eukaryota</taxon>
        <taxon>Metazoa</taxon>
        <taxon>Chordata</taxon>
        <taxon>Craniata</taxon>
        <taxon>Vertebrata</taxon>
        <taxon>Euteleostomi</taxon>
        <taxon>Amphibia</taxon>
        <taxon>Batrachia</taxon>
        <taxon>Caudata</taxon>
        <taxon>Salamandroidea</taxon>
        <taxon>Salamandridae</taxon>
        <taxon>Pleurodelinae</taxon>
        <taxon>Pleurodeles</taxon>
    </lineage>
</organism>
<keyword evidence="2" id="KW-1185">Reference proteome</keyword>
<proteinExistence type="predicted"/>
<dbReference type="EMBL" id="JANPWB010000010">
    <property type="protein sequence ID" value="KAJ1136163.1"/>
    <property type="molecule type" value="Genomic_DNA"/>
</dbReference>
<reference evidence="1" key="1">
    <citation type="journal article" date="2022" name="bioRxiv">
        <title>Sequencing and chromosome-scale assembly of the giantPleurodeles waltlgenome.</title>
        <authorList>
            <person name="Brown T."/>
            <person name="Elewa A."/>
            <person name="Iarovenko S."/>
            <person name="Subramanian E."/>
            <person name="Araus A.J."/>
            <person name="Petzold A."/>
            <person name="Susuki M."/>
            <person name="Suzuki K.-i.T."/>
            <person name="Hayashi T."/>
            <person name="Toyoda A."/>
            <person name="Oliveira C."/>
            <person name="Osipova E."/>
            <person name="Leigh N.D."/>
            <person name="Simon A."/>
            <person name="Yun M.H."/>
        </authorList>
    </citation>
    <scope>NUCLEOTIDE SEQUENCE</scope>
    <source>
        <strain evidence="1">20211129_DDA</strain>
        <tissue evidence="1">Liver</tissue>
    </source>
</reference>
<evidence type="ECO:0000313" key="1">
    <source>
        <dbReference type="EMBL" id="KAJ1136163.1"/>
    </source>
</evidence>